<comment type="caution">
    <text evidence="2">The sequence shown here is derived from an EMBL/GenBank/DDBJ whole genome shotgun (WGS) entry which is preliminary data.</text>
</comment>
<evidence type="ECO:0000256" key="1">
    <source>
        <dbReference type="SAM" id="MobiDB-lite"/>
    </source>
</evidence>
<reference evidence="2 3" key="1">
    <citation type="submission" date="2019-06" db="EMBL/GenBank/DDBJ databases">
        <title>Whole genome shotgun sequence of Streptomyces cacaoi subsp. cacaoi NBRC 12748.</title>
        <authorList>
            <person name="Hosoyama A."/>
            <person name="Uohara A."/>
            <person name="Ohji S."/>
            <person name="Ichikawa N."/>
        </authorList>
    </citation>
    <scope>NUCLEOTIDE SEQUENCE [LARGE SCALE GENOMIC DNA]</scope>
    <source>
        <strain evidence="2 3">NBRC 12748</strain>
    </source>
</reference>
<gene>
    <name evidence="2" type="ORF">SCA03_10610</name>
</gene>
<dbReference type="Gene3D" id="3.90.1200.10">
    <property type="match status" value="1"/>
</dbReference>
<accession>A0A4Y3QWZ7</accession>
<dbReference type="AlphaFoldDB" id="A0A4Y3QWZ7"/>
<evidence type="ECO:0000313" key="3">
    <source>
        <dbReference type="Proteomes" id="UP000319210"/>
    </source>
</evidence>
<dbReference type="EMBL" id="BJMM01000003">
    <property type="protein sequence ID" value="GEB48510.1"/>
    <property type="molecule type" value="Genomic_DNA"/>
</dbReference>
<evidence type="ECO:0000313" key="2">
    <source>
        <dbReference type="EMBL" id="GEB48510.1"/>
    </source>
</evidence>
<feature type="region of interest" description="Disordered" evidence="1">
    <location>
        <begin position="107"/>
        <end position="131"/>
    </location>
</feature>
<dbReference type="RefSeq" id="WP_141275227.1">
    <property type="nucleotide sequence ID" value="NZ_BJMM01000003.1"/>
</dbReference>
<protein>
    <submittedName>
        <fullName evidence="2">Uncharacterized protein</fullName>
    </submittedName>
</protein>
<name>A0A4Y3QWZ7_STRCI</name>
<sequence length="131" mass="13969">MPCADGGNRLHAATAAERARLEEGTQGVLARLHGQAPVEQADFLAVPGTGGTPLRRHVAARRAYCTWVVSGRPRSPVIERGFDRSAANWPEDGAKRCCAGATYASATSSSTVSRRRPSRRPPAALTHRGRP</sequence>
<keyword evidence="3" id="KW-1185">Reference proteome</keyword>
<proteinExistence type="predicted"/>
<dbReference type="Proteomes" id="UP000319210">
    <property type="component" value="Unassembled WGS sequence"/>
</dbReference>
<dbReference type="OrthoDB" id="3339041at2"/>
<organism evidence="2 3">
    <name type="scientific">Streptomyces cacaoi</name>
    <dbReference type="NCBI Taxonomy" id="1898"/>
    <lineage>
        <taxon>Bacteria</taxon>
        <taxon>Bacillati</taxon>
        <taxon>Actinomycetota</taxon>
        <taxon>Actinomycetes</taxon>
        <taxon>Kitasatosporales</taxon>
        <taxon>Streptomycetaceae</taxon>
        <taxon>Streptomyces</taxon>
    </lineage>
</organism>